<evidence type="ECO:0000313" key="3">
    <source>
        <dbReference type="Proteomes" id="UP000258707"/>
    </source>
</evidence>
<feature type="transmembrane region" description="Helical" evidence="1">
    <location>
        <begin position="141"/>
        <end position="159"/>
    </location>
</feature>
<evidence type="ECO:0000256" key="1">
    <source>
        <dbReference type="SAM" id="Phobius"/>
    </source>
</evidence>
<feature type="transmembrane region" description="Helical" evidence="1">
    <location>
        <begin position="73"/>
        <end position="97"/>
    </location>
</feature>
<organism evidence="2 3">
    <name type="scientific">Natrarchaeobaculum sulfurireducens</name>
    <dbReference type="NCBI Taxonomy" id="2044521"/>
    <lineage>
        <taxon>Archaea</taxon>
        <taxon>Methanobacteriati</taxon>
        <taxon>Methanobacteriota</taxon>
        <taxon>Stenosarchaea group</taxon>
        <taxon>Halobacteria</taxon>
        <taxon>Halobacteriales</taxon>
        <taxon>Natrialbaceae</taxon>
        <taxon>Natrarchaeobaculum</taxon>
    </lineage>
</organism>
<gene>
    <name evidence="2" type="ORF">AArc1_1844</name>
</gene>
<feature type="transmembrane region" description="Helical" evidence="1">
    <location>
        <begin position="103"/>
        <end position="129"/>
    </location>
</feature>
<evidence type="ECO:0000313" key="2">
    <source>
        <dbReference type="EMBL" id="AXR78167.1"/>
    </source>
</evidence>
<feature type="transmembrane region" description="Helical" evidence="1">
    <location>
        <begin position="39"/>
        <end position="61"/>
    </location>
</feature>
<dbReference type="AlphaFoldDB" id="A0A346PF72"/>
<dbReference type="KEGG" id="nan:AArc1_1844"/>
<feature type="transmembrane region" description="Helical" evidence="1">
    <location>
        <begin position="165"/>
        <end position="184"/>
    </location>
</feature>
<accession>A0A346PF72</accession>
<dbReference type="Proteomes" id="UP000258707">
    <property type="component" value="Chromosome"/>
</dbReference>
<dbReference type="GeneID" id="37638635"/>
<reference evidence="3" key="1">
    <citation type="submission" date="2017-10" db="EMBL/GenBank/DDBJ databases">
        <title>Phenotypic and genomic properties of facultatively anaerobic sulfur-reducing natronoarchaea from hypersaline soda lakes.</title>
        <authorList>
            <person name="Sorokin D.Y."/>
            <person name="Kublanov I.V."/>
            <person name="Roman P."/>
            <person name="Sinninghe Damste J.S."/>
            <person name="Golyshin P.N."/>
            <person name="Rojo D."/>
            <person name="Ciordia S."/>
            <person name="Mena Md.C."/>
            <person name="Ferrer M."/>
            <person name="Messina E."/>
            <person name="Smedile F."/>
            <person name="La Spada G."/>
            <person name="La Cono V."/>
            <person name="Yakimov M.M."/>
        </authorList>
    </citation>
    <scope>NUCLEOTIDE SEQUENCE [LARGE SCALE GENOMIC DNA]</scope>
    <source>
        <strain evidence="3">AArc1</strain>
    </source>
</reference>
<keyword evidence="1" id="KW-0812">Transmembrane</keyword>
<dbReference type="RefSeq" id="WP_117364267.1">
    <property type="nucleotide sequence ID" value="NZ_CP024047.1"/>
</dbReference>
<name>A0A346PF72_9EURY</name>
<keyword evidence="1" id="KW-1133">Transmembrane helix</keyword>
<sequence>MWPLNLYTSAERSFREGGVALAHSGWIDTYQALAPAERAIGQFVVTLLFATIVIGMIQGYGTSAVTKSRRSPIISICIGLPSVFIVGALAGTGYLILGTSLGTFFGLLFLVLGLTTLPAGTVVGAVAIGQSIATRLGRPELWAGVLTGSLAVGLAGYSIPMTVALVGFAATLGTGALIRVLFGFGGISSPDERTVPPANKV</sequence>
<protein>
    <submittedName>
        <fullName evidence="2">Uncharacterized protein</fullName>
    </submittedName>
</protein>
<keyword evidence="1" id="KW-0472">Membrane</keyword>
<dbReference type="EMBL" id="CP024047">
    <property type="protein sequence ID" value="AXR78167.1"/>
    <property type="molecule type" value="Genomic_DNA"/>
</dbReference>
<proteinExistence type="predicted"/>